<accession>A0A1J5DQF3</accession>
<sequence>MDIRQRVKNLVDIMNEHDLGELEIEDTDLKVKICRSPEGMFMPSLESDELSSESESHPETTTMELCSPLVGIFHFYSKGKDIPFVKAGSIIQPSQVLGQVRVMDIDNEIRAMISGVITEILVKDGQPVEYDQPLFLIEPS</sequence>
<evidence type="ECO:0000259" key="2">
    <source>
        <dbReference type="Pfam" id="PF00364"/>
    </source>
</evidence>
<dbReference type="InterPro" id="IPR011053">
    <property type="entry name" value="Single_hybrid_motif"/>
</dbReference>
<evidence type="ECO:0000256" key="1">
    <source>
        <dbReference type="ARBA" id="ARBA00023267"/>
    </source>
</evidence>
<feature type="domain" description="Lipoyl-binding" evidence="2">
    <location>
        <begin position="83"/>
        <end position="137"/>
    </location>
</feature>
<organism evidence="3 4">
    <name type="scientific">Candidatus Desantisbacteria bacterium CG2_30_40_21</name>
    <dbReference type="NCBI Taxonomy" id="1817895"/>
    <lineage>
        <taxon>Bacteria</taxon>
        <taxon>Candidatus Desantisiibacteriota</taxon>
    </lineage>
</organism>
<dbReference type="AlphaFoldDB" id="A0A1J5DQF3"/>
<dbReference type="PANTHER" id="PTHR45266">
    <property type="entry name" value="OXALOACETATE DECARBOXYLASE ALPHA CHAIN"/>
    <property type="match status" value="1"/>
</dbReference>
<dbReference type="InterPro" id="IPR000089">
    <property type="entry name" value="Biotin_lipoyl"/>
</dbReference>
<dbReference type="Gene3D" id="2.40.50.100">
    <property type="match status" value="1"/>
</dbReference>
<name>A0A1J5DQF3_9BACT</name>
<dbReference type="Proteomes" id="UP000183085">
    <property type="component" value="Unassembled WGS sequence"/>
</dbReference>
<comment type="caution">
    <text evidence="3">The sequence shown here is derived from an EMBL/GenBank/DDBJ whole genome shotgun (WGS) entry which is preliminary data.</text>
</comment>
<dbReference type="InterPro" id="IPR050709">
    <property type="entry name" value="Biotin_Carboxyl_Carrier/Decarb"/>
</dbReference>
<dbReference type="CDD" id="cd06850">
    <property type="entry name" value="biotinyl_domain"/>
    <property type="match status" value="1"/>
</dbReference>
<reference evidence="3 4" key="1">
    <citation type="journal article" date="2016" name="Environ. Microbiol.">
        <title>Genomic resolution of a cold subsurface aquifer community provides metabolic insights for novel microbes adapted to high CO concentrations.</title>
        <authorList>
            <person name="Probst A.J."/>
            <person name="Castelle C.J."/>
            <person name="Singh A."/>
            <person name="Brown C.T."/>
            <person name="Anantharaman K."/>
            <person name="Sharon I."/>
            <person name="Hug L.A."/>
            <person name="Burstein D."/>
            <person name="Emerson J.B."/>
            <person name="Thomas B.C."/>
            <person name="Banfield J.F."/>
        </authorList>
    </citation>
    <scope>NUCLEOTIDE SEQUENCE [LARGE SCALE GENOMIC DNA]</scope>
    <source>
        <strain evidence="3">CG2_30_40_21</strain>
    </source>
</reference>
<keyword evidence="1" id="KW-0092">Biotin</keyword>
<gene>
    <name evidence="3" type="ORF">AUJ95_06860</name>
</gene>
<dbReference type="Pfam" id="PF00364">
    <property type="entry name" value="Biotin_lipoyl"/>
    <property type="match status" value="1"/>
</dbReference>
<dbReference type="SUPFAM" id="SSF51230">
    <property type="entry name" value="Single hybrid motif"/>
    <property type="match status" value="1"/>
</dbReference>
<protein>
    <recommendedName>
        <fullName evidence="2">Lipoyl-binding domain-containing protein</fullName>
    </recommendedName>
</protein>
<proteinExistence type="predicted"/>
<dbReference type="PANTHER" id="PTHR45266:SF3">
    <property type="entry name" value="OXALOACETATE DECARBOXYLASE ALPHA CHAIN"/>
    <property type="match status" value="1"/>
</dbReference>
<dbReference type="EMBL" id="MNYI01000180">
    <property type="protein sequence ID" value="OIP38364.1"/>
    <property type="molecule type" value="Genomic_DNA"/>
</dbReference>
<dbReference type="STRING" id="1817895.AUJ95_06860"/>
<evidence type="ECO:0000313" key="3">
    <source>
        <dbReference type="EMBL" id="OIP38364.1"/>
    </source>
</evidence>
<evidence type="ECO:0000313" key="4">
    <source>
        <dbReference type="Proteomes" id="UP000183085"/>
    </source>
</evidence>